<evidence type="ECO:0000313" key="3">
    <source>
        <dbReference type="Proteomes" id="UP000636800"/>
    </source>
</evidence>
<evidence type="ECO:0000313" key="2">
    <source>
        <dbReference type="EMBL" id="KAG0446037.1"/>
    </source>
</evidence>
<dbReference type="Proteomes" id="UP000636800">
    <property type="component" value="Unassembled WGS sequence"/>
</dbReference>
<organism evidence="2 3">
    <name type="scientific">Vanilla planifolia</name>
    <name type="common">Vanilla</name>
    <dbReference type="NCBI Taxonomy" id="51239"/>
    <lineage>
        <taxon>Eukaryota</taxon>
        <taxon>Viridiplantae</taxon>
        <taxon>Streptophyta</taxon>
        <taxon>Embryophyta</taxon>
        <taxon>Tracheophyta</taxon>
        <taxon>Spermatophyta</taxon>
        <taxon>Magnoliopsida</taxon>
        <taxon>Liliopsida</taxon>
        <taxon>Asparagales</taxon>
        <taxon>Orchidaceae</taxon>
        <taxon>Vanilloideae</taxon>
        <taxon>Vanilleae</taxon>
        <taxon>Vanilla</taxon>
    </lineage>
</organism>
<dbReference type="Proteomes" id="UP000639772">
    <property type="component" value="Unassembled WGS sequence"/>
</dbReference>
<dbReference type="EMBL" id="JADCNL010000623">
    <property type="protein sequence ID" value="KAG0446037.1"/>
    <property type="molecule type" value="Genomic_DNA"/>
</dbReference>
<proteinExistence type="predicted"/>
<protein>
    <submittedName>
        <fullName evidence="2">Uncharacterized protein</fullName>
    </submittedName>
</protein>
<comment type="caution">
    <text evidence="2">The sequence shown here is derived from an EMBL/GenBank/DDBJ whole genome shotgun (WGS) entry which is preliminary data.</text>
</comment>
<reference evidence="3 4" key="1">
    <citation type="journal article" date="2020" name="Nat. Food">
        <title>A phased Vanilla planifolia genome enables genetic improvement of flavour and production.</title>
        <authorList>
            <person name="Hasing T."/>
            <person name="Tang H."/>
            <person name="Brym M."/>
            <person name="Khazi F."/>
            <person name="Huang T."/>
            <person name="Chambers A.H."/>
        </authorList>
    </citation>
    <scope>NUCLEOTIDE SEQUENCE [LARGE SCALE GENOMIC DNA]</scope>
    <source>
        <tissue evidence="2">Leaf</tissue>
    </source>
</reference>
<evidence type="ECO:0000313" key="4">
    <source>
        <dbReference type="Proteomes" id="UP000639772"/>
    </source>
</evidence>
<gene>
    <name evidence="2" type="ORF">HPP92_029033</name>
    <name evidence="1" type="ORF">HPP92_029044</name>
</gene>
<name>A0A835P8P3_VANPL</name>
<dbReference type="AlphaFoldDB" id="A0A835P8P3"/>
<dbReference type="EMBL" id="JADCNM010000624">
    <property type="protein sequence ID" value="KAG0446026.1"/>
    <property type="molecule type" value="Genomic_DNA"/>
</dbReference>
<keyword evidence="3" id="KW-1185">Reference proteome</keyword>
<accession>A0A835P8P3</accession>
<sequence length="51" mass="5855">MPLDPEYPTDLGYLPPFIRGILLAAKIDEDLLLPLRFQKRFEVPRCHTSTG</sequence>
<evidence type="ECO:0000313" key="1">
    <source>
        <dbReference type="EMBL" id="KAG0446026.1"/>
    </source>
</evidence>